<dbReference type="Pfam" id="PF25547">
    <property type="entry name" value="WXG100_2"/>
    <property type="match status" value="1"/>
</dbReference>
<protein>
    <submittedName>
        <fullName evidence="2">Uncharacterized protein YukE</fullName>
    </submittedName>
</protein>
<dbReference type="EMBL" id="JACHMF010000001">
    <property type="protein sequence ID" value="MBB4690064.1"/>
    <property type="molecule type" value="Genomic_DNA"/>
</dbReference>
<keyword evidence="3" id="KW-1185">Reference proteome</keyword>
<organism evidence="2 3">
    <name type="scientific">Paractinoplanes abujensis</name>
    <dbReference type="NCBI Taxonomy" id="882441"/>
    <lineage>
        <taxon>Bacteria</taxon>
        <taxon>Bacillati</taxon>
        <taxon>Actinomycetota</taxon>
        <taxon>Actinomycetes</taxon>
        <taxon>Micromonosporales</taxon>
        <taxon>Micromonosporaceae</taxon>
        <taxon>Paractinoplanes</taxon>
    </lineage>
</organism>
<dbReference type="InterPro" id="IPR036689">
    <property type="entry name" value="ESAT-6-like_sf"/>
</dbReference>
<comment type="caution">
    <text evidence="2">The sequence shown here is derived from an EMBL/GenBank/DDBJ whole genome shotgun (WGS) entry which is preliminary data.</text>
</comment>
<evidence type="ECO:0000259" key="1">
    <source>
        <dbReference type="Pfam" id="PF25547"/>
    </source>
</evidence>
<dbReference type="RefSeq" id="WP_184949074.1">
    <property type="nucleotide sequence ID" value="NZ_BOMC01000040.1"/>
</dbReference>
<dbReference type="SUPFAM" id="SSF140453">
    <property type="entry name" value="EsxAB dimer-like"/>
    <property type="match status" value="1"/>
</dbReference>
<reference evidence="2 3" key="1">
    <citation type="submission" date="2020-08" db="EMBL/GenBank/DDBJ databases">
        <title>Sequencing the genomes of 1000 actinobacteria strains.</title>
        <authorList>
            <person name="Klenk H.-P."/>
        </authorList>
    </citation>
    <scope>NUCLEOTIDE SEQUENCE [LARGE SCALE GENOMIC DNA]</scope>
    <source>
        <strain evidence="2 3">DSM 45518</strain>
    </source>
</reference>
<feature type="domain" description="Outer membrane channel protein CpnT-like N-terminal" evidence="1">
    <location>
        <begin position="88"/>
        <end position="200"/>
    </location>
</feature>
<sequence length="413" mass="44407">MSDVANPLIAEREDSTRWFSGIFLAEDVDSLMASFNGGGWIDPAIGGIAAGLDALAFVTDPLGQLVSWGVGWLIEHVKPLSDALDALAGDPDQINAYAQTWNNVSGAMTAAGTTLHDGAVRQITTWTGVAARSYRHVAGEHEAAMQALAKAAAALGQITAGAGMLVATVRMMVRDLIADFVSVLAVRLWEWLAEAGLTLGLGTPWVIAQVSTLVGKWVARIAKLLDGLVGSLRRLTPMMRTLEKTIDDIKAVLRRLGRGADTPGTTPARDTHLFHAEADPLRRHGPARETHPAEWEAAMREAEEAGVEVVVRDGAMAYGPAPSAGSPGQMILDPDASYGALLHEMSHLRDDRAAGWEGMAGAMGDPRARYQNEARAYQQEIDYARSIGDQESVDRLHELLRQEYEYIFGEAPP</sequence>
<dbReference type="InterPro" id="IPR057746">
    <property type="entry name" value="CpnT-like_N"/>
</dbReference>
<evidence type="ECO:0000313" key="2">
    <source>
        <dbReference type="EMBL" id="MBB4690064.1"/>
    </source>
</evidence>
<gene>
    <name evidence="2" type="ORF">BKA14_000212</name>
</gene>
<evidence type="ECO:0000313" key="3">
    <source>
        <dbReference type="Proteomes" id="UP000542742"/>
    </source>
</evidence>
<dbReference type="AlphaFoldDB" id="A0A7W7CKN6"/>
<dbReference type="Proteomes" id="UP000542742">
    <property type="component" value="Unassembled WGS sequence"/>
</dbReference>
<name>A0A7W7CKN6_9ACTN</name>
<accession>A0A7W7CKN6</accession>
<proteinExistence type="predicted"/>